<proteinExistence type="predicted"/>
<keyword evidence="1" id="KW-0812">Transmembrane</keyword>
<protein>
    <recommendedName>
        <fullName evidence="4">7TM GPCR serpentine receptor class x (Srx) domain-containing protein</fullName>
    </recommendedName>
</protein>
<comment type="caution">
    <text evidence="2">The sequence shown here is derived from an EMBL/GenBank/DDBJ whole genome shotgun (WGS) entry which is preliminary data.</text>
</comment>
<dbReference type="PANTHER" id="PTHR46953:SF1">
    <property type="entry name" value="G-PROTEIN COUPLED RECEPTOR MTH-LIKE 1-RELATED"/>
    <property type="match status" value="1"/>
</dbReference>
<feature type="transmembrane region" description="Helical" evidence="1">
    <location>
        <begin position="154"/>
        <end position="174"/>
    </location>
</feature>
<dbReference type="Proteomes" id="UP000326759">
    <property type="component" value="Unassembled WGS sequence"/>
</dbReference>
<dbReference type="PANTHER" id="PTHR46953">
    <property type="entry name" value="G-PROTEIN COUPLED RECEPTOR MTH-LIKE 1-RELATED"/>
    <property type="match status" value="1"/>
</dbReference>
<keyword evidence="1" id="KW-1133">Transmembrane helix</keyword>
<evidence type="ECO:0000256" key="1">
    <source>
        <dbReference type="SAM" id="Phobius"/>
    </source>
</evidence>
<dbReference type="AlphaFoldDB" id="A0A5N5TBH7"/>
<evidence type="ECO:0008006" key="4">
    <source>
        <dbReference type="Google" id="ProtNLM"/>
    </source>
</evidence>
<name>A0A5N5TBH7_9CRUS</name>
<keyword evidence="1" id="KW-0472">Membrane</keyword>
<dbReference type="InterPro" id="IPR052808">
    <property type="entry name" value="GPCR_Mth-like"/>
</dbReference>
<dbReference type="Gene3D" id="1.20.1070.10">
    <property type="entry name" value="Rhodopsin 7-helix transmembrane proteins"/>
    <property type="match status" value="1"/>
</dbReference>
<dbReference type="OrthoDB" id="10418772at2759"/>
<evidence type="ECO:0000313" key="3">
    <source>
        <dbReference type="Proteomes" id="UP000326759"/>
    </source>
</evidence>
<sequence length="226" mass="26131">GTFNLQSIGDLSHSIRRFFIYGLICHGFPLFISSVTLTMQMIPISSFPSSMQSHIIKPNFDDGRYGKSEFVYYTIFEISLHVVNAIFMGYTFYLLYKENLITTFCRKETSRIAVRTHAAVNHLDEFKQQMRIFILYIFIWIMNSATSIRRHAKFWRVVDIIVALQGVFVVIFILRTSRNILVNPLFQKISNTAREISSRIGEKRSFVTSSTEASEISLTLQKKVAD</sequence>
<feature type="transmembrane region" description="Helical" evidence="1">
    <location>
        <begin position="70"/>
        <end position="96"/>
    </location>
</feature>
<dbReference type="EMBL" id="SEYY01004979">
    <property type="protein sequence ID" value="KAB7503539.1"/>
    <property type="molecule type" value="Genomic_DNA"/>
</dbReference>
<accession>A0A5N5TBH7</accession>
<feature type="non-terminal residue" evidence="2">
    <location>
        <position position="1"/>
    </location>
</feature>
<keyword evidence="3" id="KW-1185">Reference proteome</keyword>
<reference evidence="2 3" key="1">
    <citation type="journal article" date="2019" name="PLoS Biol.">
        <title>Sex chromosomes control vertical transmission of feminizing Wolbachia symbionts in an isopod.</title>
        <authorList>
            <person name="Becking T."/>
            <person name="Chebbi M.A."/>
            <person name="Giraud I."/>
            <person name="Moumen B."/>
            <person name="Laverre T."/>
            <person name="Caubet Y."/>
            <person name="Peccoud J."/>
            <person name="Gilbert C."/>
            <person name="Cordaux R."/>
        </authorList>
    </citation>
    <scope>NUCLEOTIDE SEQUENCE [LARGE SCALE GENOMIC DNA]</scope>
    <source>
        <strain evidence="2">ANa2</strain>
        <tissue evidence="2">Whole body excluding digestive tract and cuticle</tissue>
    </source>
</reference>
<evidence type="ECO:0000313" key="2">
    <source>
        <dbReference type="EMBL" id="KAB7503539.1"/>
    </source>
</evidence>
<feature type="transmembrane region" description="Helical" evidence="1">
    <location>
        <begin position="18"/>
        <end position="42"/>
    </location>
</feature>
<gene>
    <name evidence="2" type="ORF">Anas_09098</name>
</gene>
<organism evidence="2 3">
    <name type="scientific">Armadillidium nasatum</name>
    <dbReference type="NCBI Taxonomy" id="96803"/>
    <lineage>
        <taxon>Eukaryota</taxon>
        <taxon>Metazoa</taxon>
        <taxon>Ecdysozoa</taxon>
        <taxon>Arthropoda</taxon>
        <taxon>Crustacea</taxon>
        <taxon>Multicrustacea</taxon>
        <taxon>Malacostraca</taxon>
        <taxon>Eumalacostraca</taxon>
        <taxon>Peracarida</taxon>
        <taxon>Isopoda</taxon>
        <taxon>Oniscidea</taxon>
        <taxon>Crinocheta</taxon>
        <taxon>Armadillidiidae</taxon>
        <taxon>Armadillidium</taxon>
    </lineage>
</organism>
<feature type="transmembrane region" description="Helical" evidence="1">
    <location>
        <begin position="132"/>
        <end position="148"/>
    </location>
</feature>